<sequence>MHELGYWYFYDDGQPFDVSTFFLGMSFQKKSGVESLRNERTAKENKPIRRSDFQVFRFKGHVTPLRPSRITLQKHVQNGDFKKRLVGKERNTSKIKCLCHTARCDYADAFKY</sequence>
<gene>
    <name evidence="1" type="ORF">CEXT_716931</name>
</gene>
<keyword evidence="2" id="KW-1185">Reference proteome</keyword>
<dbReference type="AlphaFoldDB" id="A0AAV4TMG4"/>
<protein>
    <submittedName>
        <fullName evidence="1">Uncharacterized protein</fullName>
    </submittedName>
</protein>
<evidence type="ECO:0000313" key="1">
    <source>
        <dbReference type="EMBL" id="GIY47753.1"/>
    </source>
</evidence>
<reference evidence="1 2" key="1">
    <citation type="submission" date="2021-06" db="EMBL/GenBank/DDBJ databases">
        <title>Caerostris extrusa draft genome.</title>
        <authorList>
            <person name="Kono N."/>
            <person name="Arakawa K."/>
        </authorList>
    </citation>
    <scope>NUCLEOTIDE SEQUENCE [LARGE SCALE GENOMIC DNA]</scope>
</reference>
<dbReference type="Proteomes" id="UP001054945">
    <property type="component" value="Unassembled WGS sequence"/>
</dbReference>
<evidence type="ECO:0000313" key="2">
    <source>
        <dbReference type="Proteomes" id="UP001054945"/>
    </source>
</evidence>
<comment type="caution">
    <text evidence="1">The sequence shown here is derived from an EMBL/GenBank/DDBJ whole genome shotgun (WGS) entry which is preliminary data.</text>
</comment>
<dbReference type="EMBL" id="BPLR01011619">
    <property type="protein sequence ID" value="GIY47753.1"/>
    <property type="molecule type" value="Genomic_DNA"/>
</dbReference>
<organism evidence="1 2">
    <name type="scientific">Caerostris extrusa</name>
    <name type="common">Bark spider</name>
    <name type="synonym">Caerostris bankana</name>
    <dbReference type="NCBI Taxonomy" id="172846"/>
    <lineage>
        <taxon>Eukaryota</taxon>
        <taxon>Metazoa</taxon>
        <taxon>Ecdysozoa</taxon>
        <taxon>Arthropoda</taxon>
        <taxon>Chelicerata</taxon>
        <taxon>Arachnida</taxon>
        <taxon>Araneae</taxon>
        <taxon>Araneomorphae</taxon>
        <taxon>Entelegynae</taxon>
        <taxon>Araneoidea</taxon>
        <taxon>Araneidae</taxon>
        <taxon>Caerostris</taxon>
    </lineage>
</organism>
<accession>A0AAV4TMG4</accession>
<name>A0AAV4TMG4_CAEEX</name>
<proteinExistence type="predicted"/>